<evidence type="ECO:0000256" key="9">
    <source>
        <dbReference type="ARBA" id="ARBA00023004"/>
    </source>
</evidence>
<evidence type="ECO:0000256" key="6">
    <source>
        <dbReference type="ARBA" id="ARBA00022723"/>
    </source>
</evidence>
<dbReference type="PANTHER" id="PTHR47953:SF19">
    <property type="entry name" value="OS06G0641600 PROTEIN"/>
    <property type="match status" value="1"/>
</dbReference>
<evidence type="ECO:0000256" key="2">
    <source>
        <dbReference type="ARBA" id="ARBA00004167"/>
    </source>
</evidence>
<keyword evidence="7" id="KW-1133">Transmembrane helix</keyword>
<dbReference type="GO" id="GO:0016020">
    <property type="term" value="C:membrane"/>
    <property type="evidence" value="ECO:0007669"/>
    <property type="project" value="UniProtKB-SubCell"/>
</dbReference>
<gene>
    <name evidence="12" type="ORF">LLUT_LOCUS15905</name>
</gene>
<dbReference type="GO" id="GO:0004497">
    <property type="term" value="F:monooxygenase activity"/>
    <property type="evidence" value="ECO:0007669"/>
    <property type="project" value="UniProtKB-KW"/>
</dbReference>
<evidence type="ECO:0000313" key="12">
    <source>
        <dbReference type="EMBL" id="CAL0314845.1"/>
    </source>
</evidence>
<evidence type="ECO:0000256" key="3">
    <source>
        <dbReference type="ARBA" id="ARBA00010617"/>
    </source>
</evidence>
<evidence type="ECO:0000256" key="11">
    <source>
        <dbReference type="ARBA" id="ARBA00023136"/>
    </source>
</evidence>
<dbReference type="PANTHER" id="PTHR47953">
    <property type="entry name" value="OS08G0105600 PROTEIN"/>
    <property type="match status" value="1"/>
</dbReference>
<protein>
    <submittedName>
        <fullName evidence="12">Uncharacterized protein</fullName>
    </submittedName>
</protein>
<dbReference type="SUPFAM" id="SSF48264">
    <property type="entry name" value="Cytochrome P450"/>
    <property type="match status" value="1"/>
</dbReference>
<dbReference type="GO" id="GO:0005506">
    <property type="term" value="F:iron ion binding"/>
    <property type="evidence" value="ECO:0007669"/>
    <property type="project" value="InterPro"/>
</dbReference>
<sequence length="90" mass="10538">MAEMVKDLRVMKKAQAEVREVFNEKERVNENYINELKYLKSIVKETLRLHAPPLLLPRECGQACEINGYHILVKSKVKINVWAIGREPNY</sequence>
<dbReference type="Proteomes" id="UP001497480">
    <property type="component" value="Unassembled WGS sequence"/>
</dbReference>
<organism evidence="12 13">
    <name type="scientific">Lupinus luteus</name>
    <name type="common">European yellow lupine</name>
    <dbReference type="NCBI Taxonomy" id="3873"/>
    <lineage>
        <taxon>Eukaryota</taxon>
        <taxon>Viridiplantae</taxon>
        <taxon>Streptophyta</taxon>
        <taxon>Embryophyta</taxon>
        <taxon>Tracheophyta</taxon>
        <taxon>Spermatophyta</taxon>
        <taxon>Magnoliopsida</taxon>
        <taxon>eudicotyledons</taxon>
        <taxon>Gunneridae</taxon>
        <taxon>Pentapetalae</taxon>
        <taxon>rosids</taxon>
        <taxon>fabids</taxon>
        <taxon>Fabales</taxon>
        <taxon>Fabaceae</taxon>
        <taxon>Papilionoideae</taxon>
        <taxon>50 kb inversion clade</taxon>
        <taxon>genistoids sensu lato</taxon>
        <taxon>core genistoids</taxon>
        <taxon>Genisteae</taxon>
        <taxon>Lupinus</taxon>
    </lineage>
</organism>
<comment type="cofactor">
    <cofactor evidence="1">
        <name>heme</name>
        <dbReference type="ChEBI" id="CHEBI:30413"/>
    </cofactor>
</comment>
<reference evidence="12 13" key="1">
    <citation type="submission" date="2024-03" db="EMBL/GenBank/DDBJ databases">
        <authorList>
            <person name="Martinez-Hernandez J."/>
        </authorList>
    </citation>
    <scope>NUCLEOTIDE SEQUENCE [LARGE SCALE GENOMIC DNA]</scope>
</reference>
<keyword evidence="4" id="KW-0349">Heme</keyword>
<dbReference type="Pfam" id="PF00067">
    <property type="entry name" value="p450"/>
    <property type="match status" value="1"/>
</dbReference>
<keyword evidence="11" id="KW-0472">Membrane</keyword>
<evidence type="ECO:0000256" key="8">
    <source>
        <dbReference type="ARBA" id="ARBA00023002"/>
    </source>
</evidence>
<dbReference type="GO" id="GO:0016705">
    <property type="term" value="F:oxidoreductase activity, acting on paired donors, with incorporation or reduction of molecular oxygen"/>
    <property type="evidence" value="ECO:0007669"/>
    <property type="project" value="InterPro"/>
</dbReference>
<dbReference type="GO" id="GO:0020037">
    <property type="term" value="F:heme binding"/>
    <property type="evidence" value="ECO:0007669"/>
    <property type="project" value="InterPro"/>
</dbReference>
<keyword evidence="8" id="KW-0560">Oxidoreductase</keyword>
<dbReference type="InterPro" id="IPR052306">
    <property type="entry name" value="CYP450_71D"/>
</dbReference>
<accession>A0AAV1WZP6</accession>
<keyword evidence="13" id="KW-1185">Reference proteome</keyword>
<comment type="caution">
    <text evidence="12">The sequence shown here is derived from an EMBL/GenBank/DDBJ whole genome shotgun (WGS) entry which is preliminary data.</text>
</comment>
<keyword evidence="10" id="KW-0503">Monooxygenase</keyword>
<proteinExistence type="inferred from homology"/>
<evidence type="ECO:0000313" key="13">
    <source>
        <dbReference type="Proteomes" id="UP001497480"/>
    </source>
</evidence>
<keyword evidence="5" id="KW-0812">Transmembrane</keyword>
<name>A0AAV1WZP6_LUPLU</name>
<dbReference type="InterPro" id="IPR001128">
    <property type="entry name" value="Cyt_P450"/>
</dbReference>
<evidence type="ECO:0000256" key="4">
    <source>
        <dbReference type="ARBA" id="ARBA00022617"/>
    </source>
</evidence>
<keyword evidence="9" id="KW-0408">Iron</keyword>
<evidence type="ECO:0000256" key="5">
    <source>
        <dbReference type="ARBA" id="ARBA00022692"/>
    </source>
</evidence>
<keyword evidence="6" id="KW-0479">Metal-binding</keyword>
<dbReference type="AlphaFoldDB" id="A0AAV1WZP6"/>
<evidence type="ECO:0000256" key="7">
    <source>
        <dbReference type="ARBA" id="ARBA00022989"/>
    </source>
</evidence>
<comment type="subcellular location">
    <subcellularLocation>
        <location evidence="2">Membrane</location>
        <topology evidence="2">Single-pass membrane protein</topology>
    </subcellularLocation>
</comment>
<evidence type="ECO:0000256" key="1">
    <source>
        <dbReference type="ARBA" id="ARBA00001971"/>
    </source>
</evidence>
<dbReference type="InterPro" id="IPR036396">
    <property type="entry name" value="Cyt_P450_sf"/>
</dbReference>
<dbReference type="Gene3D" id="1.10.630.10">
    <property type="entry name" value="Cytochrome P450"/>
    <property type="match status" value="1"/>
</dbReference>
<evidence type="ECO:0000256" key="10">
    <source>
        <dbReference type="ARBA" id="ARBA00023033"/>
    </source>
</evidence>
<comment type="similarity">
    <text evidence="3">Belongs to the cytochrome P450 family.</text>
</comment>
<dbReference type="EMBL" id="CAXHTB010000011">
    <property type="protein sequence ID" value="CAL0314845.1"/>
    <property type="molecule type" value="Genomic_DNA"/>
</dbReference>